<evidence type="ECO:0000256" key="3">
    <source>
        <dbReference type="ARBA" id="ARBA00022801"/>
    </source>
</evidence>
<evidence type="ECO:0000256" key="2">
    <source>
        <dbReference type="ARBA" id="ARBA00022723"/>
    </source>
</evidence>
<sequence length="171" mass="18614">MDKLLERFLQYVSLDTQSKPGVRQVPSTEGQWKLLRLLQAQLEEMGLVKVTLSEKGTVMGTLPANVEGDIPAIGFISHVDTSPDFSGKNVNPQIVENYRGGDIALGIGDEVLSPVMFPVLHQLLGQTLITTDGKTLLGADDKAGIAEIMTALATLQAKKYSSWRYPRGLHP</sequence>
<evidence type="ECO:0000313" key="4">
    <source>
        <dbReference type="EMBL" id="STV36592.1"/>
    </source>
</evidence>
<evidence type="ECO:0000313" key="5">
    <source>
        <dbReference type="Proteomes" id="UP000255192"/>
    </source>
</evidence>
<dbReference type="Gene3D" id="3.40.630.10">
    <property type="entry name" value="Zn peptidases"/>
    <property type="match status" value="1"/>
</dbReference>
<keyword evidence="2" id="KW-0479">Metal-binding</keyword>
<dbReference type="EMBL" id="UGMD01000002">
    <property type="protein sequence ID" value="STV36592.1"/>
    <property type="molecule type" value="Genomic_DNA"/>
</dbReference>
<keyword evidence="3 4" id="KW-0378">Hydrolase</keyword>
<comment type="cofactor">
    <cofactor evidence="1">
        <name>Zn(2+)</name>
        <dbReference type="ChEBI" id="CHEBI:29105"/>
    </cofactor>
</comment>
<protein>
    <submittedName>
        <fullName evidence="4">Tripeptide aminopeptidase</fullName>
        <ecNumber evidence="4">3.4.11.4</ecNumber>
    </submittedName>
</protein>
<gene>
    <name evidence="4" type="primary">pepT_2</name>
    <name evidence="4" type="ORF">NCTC204_06152</name>
</gene>
<dbReference type="EC" id="3.4.11.4" evidence="4"/>
<accession>A0A378BFA6</accession>
<proteinExistence type="predicted"/>
<dbReference type="PROSITE" id="PS00758">
    <property type="entry name" value="ARGE_DAPE_CPG2_1"/>
    <property type="match status" value="1"/>
</dbReference>
<evidence type="ECO:0000256" key="1">
    <source>
        <dbReference type="ARBA" id="ARBA00001947"/>
    </source>
</evidence>
<dbReference type="GO" id="GO:0005829">
    <property type="term" value="C:cytosol"/>
    <property type="evidence" value="ECO:0007669"/>
    <property type="project" value="TreeGrafter"/>
</dbReference>
<dbReference type="PANTHER" id="PTHR42994:SF1">
    <property type="entry name" value="PEPTIDASE T"/>
    <property type="match status" value="1"/>
</dbReference>
<dbReference type="SUPFAM" id="SSF53187">
    <property type="entry name" value="Zn-dependent exopeptidases"/>
    <property type="match status" value="1"/>
</dbReference>
<name>A0A378BFA6_KLEPN</name>
<keyword evidence="4" id="KW-0031">Aminopeptidase</keyword>
<dbReference type="GO" id="GO:0045148">
    <property type="term" value="F:tripeptide aminopeptidase activity"/>
    <property type="evidence" value="ECO:0007669"/>
    <property type="project" value="UniProtKB-EC"/>
</dbReference>
<keyword evidence="4" id="KW-0645">Protease</keyword>
<organism evidence="4 5">
    <name type="scientific">Klebsiella pneumoniae</name>
    <dbReference type="NCBI Taxonomy" id="573"/>
    <lineage>
        <taxon>Bacteria</taxon>
        <taxon>Pseudomonadati</taxon>
        <taxon>Pseudomonadota</taxon>
        <taxon>Gammaproteobacteria</taxon>
        <taxon>Enterobacterales</taxon>
        <taxon>Enterobacteriaceae</taxon>
        <taxon>Klebsiella/Raoultella group</taxon>
        <taxon>Klebsiella</taxon>
        <taxon>Klebsiella pneumoniae complex</taxon>
    </lineage>
</organism>
<dbReference type="GO" id="GO:0046872">
    <property type="term" value="F:metal ion binding"/>
    <property type="evidence" value="ECO:0007669"/>
    <property type="project" value="UniProtKB-KW"/>
</dbReference>
<reference evidence="4 5" key="1">
    <citation type="submission" date="2018-06" db="EMBL/GenBank/DDBJ databases">
        <authorList>
            <consortium name="Pathogen Informatics"/>
            <person name="Doyle S."/>
        </authorList>
    </citation>
    <scope>NUCLEOTIDE SEQUENCE [LARGE SCALE GENOMIC DNA]</scope>
    <source>
        <strain evidence="4 5">NCTC204</strain>
    </source>
</reference>
<dbReference type="InterPro" id="IPR001261">
    <property type="entry name" value="ArgE/DapE_CS"/>
</dbReference>
<dbReference type="PANTHER" id="PTHR42994">
    <property type="entry name" value="PEPTIDASE T"/>
    <property type="match status" value="1"/>
</dbReference>
<dbReference type="Proteomes" id="UP000255192">
    <property type="component" value="Unassembled WGS sequence"/>
</dbReference>
<dbReference type="AlphaFoldDB" id="A0A378BFA6"/>